<accession>A0ABW6TS49</accession>
<name>A0ABW6TS49_9ACTN</name>
<dbReference type="EMBL" id="JBIAUT010000001">
    <property type="protein sequence ID" value="MFF4215423.1"/>
    <property type="molecule type" value="Genomic_DNA"/>
</dbReference>
<organism evidence="1 2">
    <name type="scientific">Streptomyces nondiastaticus</name>
    <dbReference type="NCBI Taxonomy" id="3154512"/>
    <lineage>
        <taxon>Bacteria</taxon>
        <taxon>Bacillati</taxon>
        <taxon>Actinomycetota</taxon>
        <taxon>Actinomycetes</taxon>
        <taxon>Kitasatosporales</taxon>
        <taxon>Streptomycetaceae</taxon>
        <taxon>Streptomyces</taxon>
    </lineage>
</organism>
<sequence length="111" mass="12183">MGPRALPDRQVAGVEVGGLPAVGDNVADRLRFDVLGTKLEEWCKAKNVGYRFVHDPDRKRIVLNGFIPRDRSKTVRVSLRAFAVPGTGEWEVSAGSRTSSQLNRFSATLTS</sequence>
<proteinExistence type="predicted"/>
<gene>
    <name evidence="1" type="ORF">ACFYZM_03970</name>
</gene>
<dbReference type="Proteomes" id="UP001602123">
    <property type="component" value="Unassembled WGS sequence"/>
</dbReference>
<dbReference type="RefSeq" id="WP_388624192.1">
    <property type="nucleotide sequence ID" value="NZ_JBIAUT010000001.1"/>
</dbReference>
<keyword evidence="2" id="KW-1185">Reference proteome</keyword>
<evidence type="ECO:0000313" key="1">
    <source>
        <dbReference type="EMBL" id="MFF4215423.1"/>
    </source>
</evidence>
<reference evidence="1 2" key="1">
    <citation type="submission" date="2024-10" db="EMBL/GenBank/DDBJ databases">
        <title>The Natural Products Discovery Center: Release of the First 8490 Sequenced Strains for Exploring Actinobacteria Biosynthetic Diversity.</title>
        <authorList>
            <person name="Kalkreuter E."/>
            <person name="Kautsar S.A."/>
            <person name="Yang D."/>
            <person name="Bader C.D."/>
            <person name="Teijaro C.N."/>
            <person name="Fluegel L."/>
            <person name="Davis C.M."/>
            <person name="Simpson J.R."/>
            <person name="Lauterbach L."/>
            <person name="Steele A.D."/>
            <person name="Gui C."/>
            <person name="Meng S."/>
            <person name="Li G."/>
            <person name="Viehrig K."/>
            <person name="Ye F."/>
            <person name="Su P."/>
            <person name="Kiefer A.F."/>
            <person name="Nichols A."/>
            <person name="Cepeda A.J."/>
            <person name="Yan W."/>
            <person name="Fan B."/>
            <person name="Jiang Y."/>
            <person name="Adhikari A."/>
            <person name="Zheng C.-J."/>
            <person name="Schuster L."/>
            <person name="Cowan T.M."/>
            <person name="Smanski M.J."/>
            <person name="Chevrette M.G."/>
            <person name="De Carvalho L.P.S."/>
            <person name="Shen B."/>
        </authorList>
    </citation>
    <scope>NUCLEOTIDE SEQUENCE [LARGE SCALE GENOMIC DNA]</scope>
    <source>
        <strain evidence="1 2">NPDC001650</strain>
    </source>
</reference>
<comment type="caution">
    <text evidence="1">The sequence shown here is derived from an EMBL/GenBank/DDBJ whole genome shotgun (WGS) entry which is preliminary data.</text>
</comment>
<protein>
    <submittedName>
        <fullName evidence="1">Uncharacterized protein</fullName>
    </submittedName>
</protein>
<evidence type="ECO:0000313" key="2">
    <source>
        <dbReference type="Proteomes" id="UP001602123"/>
    </source>
</evidence>